<evidence type="ECO:0000259" key="14">
    <source>
        <dbReference type="PROSITE" id="PS50157"/>
    </source>
</evidence>
<evidence type="ECO:0000256" key="7">
    <source>
        <dbReference type="ARBA" id="ARBA00022833"/>
    </source>
</evidence>
<keyword evidence="8" id="KW-0805">Transcription regulation</keyword>
<evidence type="ECO:0000256" key="4">
    <source>
        <dbReference type="ARBA" id="ARBA00022723"/>
    </source>
</evidence>
<dbReference type="InterPro" id="IPR036236">
    <property type="entry name" value="Znf_C2H2_sf"/>
</dbReference>
<protein>
    <submittedName>
        <fullName evidence="15">Zinc finger protein 653-like isoform X1</fullName>
    </submittedName>
</protein>
<evidence type="ECO:0000313" key="15">
    <source>
        <dbReference type="EMBL" id="KAK1154003.1"/>
    </source>
</evidence>
<dbReference type="GO" id="GO:0003677">
    <property type="term" value="F:DNA binding"/>
    <property type="evidence" value="ECO:0007669"/>
    <property type="project" value="UniProtKB-KW"/>
</dbReference>
<evidence type="ECO:0000256" key="1">
    <source>
        <dbReference type="ARBA" id="ARBA00003767"/>
    </source>
</evidence>
<keyword evidence="9" id="KW-0238">DNA-binding</keyword>
<evidence type="ECO:0000256" key="2">
    <source>
        <dbReference type="ARBA" id="ARBA00004123"/>
    </source>
</evidence>
<feature type="compositionally biased region" description="Basic and acidic residues" evidence="13">
    <location>
        <begin position="177"/>
        <end position="197"/>
    </location>
</feature>
<dbReference type="SMART" id="SM00355">
    <property type="entry name" value="ZnF_C2H2"/>
    <property type="match status" value="5"/>
</dbReference>
<dbReference type="PANTHER" id="PTHR46179">
    <property type="entry name" value="ZINC FINGER PROTEIN"/>
    <property type="match status" value="1"/>
</dbReference>
<keyword evidence="10" id="KW-0804">Transcription</keyword>
<feature type="region of interest" description="Disordered" evidence="13">
    <location>
        <begin position="432"/>
        <end position="454"/>
    </location>
</feature>
<proteinExistence type="inferred from homology"/>
<feature type="domain" description="C2H2-type" evidence="14">
    <location>
        <begin position="413"/>
        <end position="441"/>
    </location>
</feature>
<evidence type="ECO:0000256" key="13">
    <source>
        <dbReference type="SAM" id="MobiDB-lite"/>
    </source>
</evidence>
<evidence type="ECO:0000256" key="12">
    <source>
        <dbReference type="PROSITE-ProRule" id="PRU00042"/>
    </source>
</evidence>
<reference evidence="15" key="1">
    <citation type="submission" date="2022-02" db="EMBL/GenBank/DDBJ databases">
        <title>Atlantic sturgeon de novo genome assembly.</title>
        <authorList>
            <person name="Stock M."/>
            <person name="Klopp C."/>
            <person name="Guiguen Y."/>
            <person name="Cabau C."/>
            <person name="Parinello H."/>
            <person name="Santidrian Yebra-Pimentel E."/>
            <person name="Kuhl H."/>
            <person name="Dirks R.P."/>
            <person name="Guessner J."/>
            <person name="Wuertz S."/>
            <person name="Du K."/>
            <person name="Schartl M."/>
        </authorList>
    </citation>
    <scope>NUCLEOTIDE SEQUENCE</scope>
    <source>
        <strain evidence="15">STURGEONOMICS-FGT-2020</strain>
        <tissue evidence="15">Whole blood</tissue>
    </source>
</reference>
<dbReference type="GO" id="GO:0005634">
    <property type="term" value="C:nucleus"/>
    <property type="evidence" value="ECO:0007669"/>
    <property type="project" value="UniProtKB-SubCell"/>
</dbReference>
<organism evidence="15 16">
    <name type="scientific">Acipenser oxyrinchus oxyrinchus</name>
    <dbReference type="NCBI Taxonomy" id="40147"/>
    <lineage>
        <taxon>Eukaryota</taxon>
        <taxon>Metazoa</taxon>
        <taxon>Chordata</taxon>
        <taxon>Craniata</taxon>
        <taxon>Vertebrata</taxon>
        <taxon>Euteleostomi</taxon>
        <taxon>Actinopterygii</taxon>
        <taxon>Chondrostei</taxon>
        <taxon>Acipenseriformes</taxon>
        <taxon>Acipenseridae</taxon>
        <taxon>Acipenser</taxon>
    </lineage>
</organism>
<dbReference type="PANTHER" id="PTHR46179:SF9">
    <property type="entry name" value="ZINC FINGER PROTEIN 653"/>
    <property type="match status" value="1"/>
</dbReference>
<dbReference type="Gene3D" id="3.30.160.60">
    <property type="entry name" value="Classic Zinc Finger"/>
    <property type="match status" value="4"/>
</dbReference>
<keyword evidence="4" id="KW-0479">Metal-binding</keyword>
<sequence length="454" mass="52237">MAENSAVKEEATCSVEVTLDRDSVRPVYDYLNRPRGRPRLPDWARNPRRLKGRKKYDARRVYLGETHRLWCRLRRRTPYWSDGEFAQYLLKLEGRYGEAYREKYGKQLIWEIYTGKPQAGEQCDVNCLHSLVSWYEEHRLTCPHEPQLRSLEPGLGFSTSALWQCQGGHGFHQHLSSPDREASDSENESRSDPEETTKDVLIQGSATENQQHQCQSDAVSYNPALLAQSDSCTQETDAKRPACESLALIEAESSDCNSDSITTIEIQDPTPLRPKRHGQGLYIESDGTIKTFRCPYEGCSQVYVTVKSYRNHVNIVHKKGRTEVCSHPGCGKKFYLLNHLQRHMVTHSEARDFTCALCDKSFKRKNHLEVHQRTHTGETPLQCQYCGFQCRQRASLNWHMKKKHTPAAVQYDYTCELCGKGFEKVESVKFHKLKSHPERTEREGRGDTHSPPDS</sequence>
<evidence type="ECO:0000256" key="8">
    <source>
        <dbReference type="ARBA" id="ARBA00023015"/>
    </source>
</evidence>
<dbReference type="SUPFAM" id="SSF57667">
    <property type="entry name" value="beta-beta-alpha zinc fingers"/>
    <property type="match status" value="2"/>
</dbReference>
<dbReference type="FunFam" id="3.30.160.60:FF:000183">
    <property type="entry name" value="E3 ubiquitin-protein ligase ZFP91"/>
    <property type="match status" value="1"/>
</dbReference>
<dbReference type="AlphaFoldDB" id="A0AAD8CQR1"/>
<accession>A0AAD8CQR1</accession>
<dbReference type="Proteomes" id="UP001230051">
    <property type="component" value="Unassembled WGS sequence"/>
</dbReference>
<dbReference type="GO" id="GO:0003712">
    <property type="term" value="F:transcription coregulator activity"/>
    <property type="evidence" value="ECO:0007669"/>
    <property type="project" value="TreeGrafter"/>
</dbReference>
<dbReference type="PROSITE" id="PS50157">
    <property type="entry name" value="ZINC_FINGER_C2H2_2"/>
    <property type="match status" value="3"/>
</dbReference>
<keyword evidence="11" id="KW-0539">Nucleus</keyword>
<keyword evidence="7" id="KW-0862">Zinc</keyword>
<evidence type="ECO:0000256" key="5">
    <source>
        <dbReference type="ARBA" id="ARBA00022737"/>
    </source>
</evidence>
<dbReference type="InterPro" id="IPR051061">
    <property type="entry name" value="Zinc_finger_trans_reg"/>
</dbReference>
<feature type="domain" description="C2H2-type" evidence="14">
    <location>
        <begin position="323"/>
        <end position="352"/>
    </location>
</feature>
<dbReference type="EMBL" id="JAGXEW010000038">
    <property type="protein sequence ID" value="KAK1154003.1"/>
    <property type="molecule type" value="Genomic_DNA"/>
</dbReference>
<evidence type="ECO:0000256" key="3">
    <source>
        <dbReference type="ARBA" id="ARBA00006991"/>
    </source>
</evidence>
<feature type="region of interest" description="Disordered" evidence="13">
    <location>
        <begin position="171"/>
        <end position="197"/>
    </location>
</feature>
<comment type="similarity">
    <text evidence="3">Belongs to the krueppel C2H2-type zinc-finger protein family.</text>
</comment>
<dbReference type="InterPro" id="IPR013087">
    <property type="entry name" value="Znf_C2H2_type"/>
</dbReference>
<evidence type="ECO:0000256" key="10">
    <source>
        <dbReference type="ARBA" id="ARBA00023163"/>
    </source>
</evidence>
<dbReference type="Pfam" id="PF00096">
    <property type="entry name" value="zf-C2H2"/>
    <property type="match status" value="3"/>
</dbReference>
<evidence type="ECO:0000313" key="16">
    <source>
        <dbReference type="Proteomes" id="UP001230051"/>
    </source>
</evidence>
<dbReference type="FunFam" id="3.30.160.60:FF:002110">
    <property type="entry name" value="Zinc finger protein 1053"/>
    <property type="match status" value="1"/>
</dbReference>
<comment type="caution">
    <text evidence="15">The sequence shown here is derived from an EMBL/GenBank/DDBJ whole genome shotgun (WGS) entry which is preliminary data.</text>
</comment>
<comment type="function">
    <text evidence="1">May be involved in transcriptional regulation.</text>
</comment>
<comment type="subcellular location">
    <subcellularLocation>
        <location evidence="2">Nucleus</location>
    </subcellularLocation>
</comment>
<dbReference type="GO" id="GO:0006357">
    <property type="term" value="P:regulation of transcription by RNA polymerase II"/>
    <property type="evidence" value="ECO:0007669"/>
    <property type="project" value="TreeGrafter"/>
</dbReference>
<evidence type="ECO:0000256" key="11">
    <source>
        <dbReference type="ARBA" id="ARBA00023242"/>
    </source>
</evidence>
<dbReference type="GO" id="GO:0008270">
    <property type="term" value="F:zinc ion binding"/>
    <property type="evidence" value="ECO:0007669"/>
    <property type="project" value="UniProtKB-KW"/>
</dbReference>
<feature type="domain" description="C2H2-type" evidence="14">
    <location>
        <begin position="353"/>
        <end position="380"/>
    </location>
</feature>
<name>A0AAD8CQR1_ACIOX</name>
<keyword evidence="5" id="KW-0677">Repeat</keyword>
<gene>
    <name evidence="15" type="primary">Znf653</name>
    <name evidence="15" type="ORF">AOXY_G29253</name>
</gene>
<keyword evidence="16" id="KW-1185">Reference proteome</keyword>
<evidence type="ECO:0000256" key="9">
    <source>
        <dbReference type="ARBA" id="ARBA00023125"/>
    </source>
</evidence>
<evidence type="ECO:0000256" key="6">
    <source>
        <dbReference type="ARBA" id="ARBA00022771"/>
    </source>
</evidence>
<keyword evidence="6 12" id="KW-0863">Zinc-finger</keyword>
<dbReference type="PROSITE" id="PS00028">
    <property type="entry name" value="ZINC_FINGER_C2H2_1"/>
    <property type="match status" value="4"/>
</dbReference>